<accession>A0A3D2SD36</accession>
<dbReference type="Proteomes" id="UP000263098">
    <property type="component" value="Unassembled WGS sequence"/>
</dbReference>
<evidence type="ECO:0000313" key="1">
    <source>
        <dbReference type="EMBL" id="HCK23764.1"/>
    </source>
</evidence>
<name>A0A3D2SD36_9BACE</name>
<dbReference type="EMBL" id="DPVG01000112">
    <property type="protein sequence ID" value="HCK23764.1"/>
    <property type="molecule type" value="Genomic_DNA"/>
</dbReference>
<organism evidence="1 2">
    <name type="scientific">Bacteroides graminisolvens</name>
    <dbReference type="NCBI Taxonomy" id="477666"/>
    <lineage>
        <taxon>Bacteria</taxon>
        <taxon>Pseudomonadati</taxon>
        <taxon>Bacteroidota</taxon>
        <taxon>Bacteroidia</taxon>
        <taxon>Bacteroidales</taxon>
        <taxon>Bacteroidaceae</taxon>
        <taxon>Bacteroides</taxon>
    </lineage>
</organism>
<reference evidence="1 2" key="1">
    <citation type="journal article" date="2018" name="Nat. Biotechnol.">
        <title>A standardized bacterial taxonomy based on genome phylogeny substantially revises the tree of life.</title>
        <authorList>
            <person name="Parks D.H."/>
            <person name="Chuvochina M."/>
            <person name="Waite D.W."/>
            <person name="Rinke C."/>
            <person name="Skarshewski A."/>
            <person name="Chaumeil P.A."/>
            <person name="Hugenholtz P."/>
        </authorList>
    </citation>
    <scope>NUCLEOTIDE SEQUENCE [LARGE SCALE GENOMIC DNA]</scope>
    <source>
        <strain evidence="1">UBA9667</strain>
    </source>
</reference>
<dbReference type="AlphaFoldDB" id="A0A3D2SD36"/>
<protein>
    <submittedName>
        <fullName evidence="1">Uncharacterized protein</fullName>
    </submittedName>
</protein>
<proteinExistence type="predicted"/>
<evidence type="ECO:0000313" key="2">
    <source>
        <dbReference type="Proteomes" id="UP000263098"/>
    </source>
</evidence>
<gene>
    <name evidence="1" type="ORF">DHW31_03120</name>
</gene>
<comment type="caution">
    <text evidence="1">The sequence shown here is derived from an EMBL/GenBank/DDBJ whole genome shotgun (WGS) entry which is preliminary data.</text>
</comment>
<sequence>MVKIVNKNGVPKFYEVASGTTVSNLTLRTASISTFLNAPWPAASIVANEFVEGKLYVCSGTGSTAGTKSTTGTGSDNYITVTGDEIDGKGSIVCEAYRP</sequence>